<gene>
    <name evidence="5" type="primary">nuoH</name>
    <name evidence="7" type="ORF">SAMN05660649_01934</name>
</gene>
<keyword evidence="5" id="KW-0874">Quinone</keyword>
<comment type="similarity">
    <text evidence="5 6">Belongs to the complex I subunit 1 family.</text>
</comment>
<sequence length="349" mass="39039">MLENLFVGMAEWVRSVMNGLGTPVEINETIVMLVKLVSILVFILLNAAWLVYMDRKVAAYMQARIGPNRVGPKGLLQPFADIAKLISKEIPITNKADVVLFMLAPVLVFVPTVMVFAVIPLGKNMAAIDMNIGVFYLLAITSLTALFIWMGGWASNSKYSLIGSMRVVAQMVSYELPLVLGLLGVIMIVGSLKMSDIIAAQEHVWFIFTQPIAFLIYFIAAIAEVNRTPFCLVEGESEIIAGPYTEYGGMAFAMFFLAEYANIMVICAMATVMFLGGWHAPFGLTFIPSWLWFFLKMYVLVFVVMQFRWTYPRIRVDQLMGFGWKILLPLALANIFITGIGMIVYQSIW</sequence>
<dbReference type="STRING" id="341036.SAMN05660649_01934"/>
<feature type="transmembrane region" description="Helical" evidence="5">
    <location>
        <begin position="30"/>
        <end position="52"/>
    </location>
</feature>
<dbReference type="InterPro" id="IPR018086">
    <property type="entry name" value="NADH_UbQ_OxRdtase_su1_CS"/>
</dbReference>
<dbReference type="NCBIfam" id="NF004741">
    <property type="entry name" value="PRK06076.1-2"/>
    <property type="match status" value="1"/>
</dbReference>
<keyword evidence="5 6" id="KW-0520">NAD</keyword>
<feature type="transmembrane region" description="Helical" evidence="5">
    <location>
        <begin position="174"/>
        <end position="192"/>
    </location>
</feature>
<dbReference type="AlphaFoldDB" id="A0A1I2SPE0"/>
<keyword evidence="3 5" id="KW-1133">Transmembrane helix</keyword>
<feature type="transmembrane region" description="Helical" evidence="5">
    <location>
        <begin position="98"/>
        <end position="121"/>
    </location>
</feature>
<dbReference type="EC" id="7.1.1.-" evidence="5"/>
<keyword evidence="5" id="KW-1003">Cell membrane</keyword>
<protein>
    <recommendedName>
        <fullName evidence="5">NADH-quinone oxidoreductase subunit H</fullName>
        <ecNumber evidence="5">7.1.1.-</ecNumber>
    </recommendedName>
    <alternativeName>
        <fullName evidence="5">NADH dehydrogenase I subunit H</fullName>
    </alternativeName>
    <alternativeName>
        <fullName evidence="5">NDH-1 subunit H</fullName>
    </alternativeName>
</protein>
<dbReference type="GO" id="GO:0009060">
    <property type="term" value="P:aerobic respiration"/>
    <property type="evidence" value="ECO:0007669"/>
    <property type="project" value="TreeGrafter"/>
</dbReference>
<feature type="transmembrane region" description="Helical" evidence="5">
    <location>
        <begin position="260"/>
        <end position="280"/>
    </location>
</feature>
<comment type="catalytic activity">
    <reaction evidence="5">
        <text>a quinone + NADH + 5 H(+)(in) = a quinol + NAD(+) + 4 H(+)(out)</text>
        <dbReference type="Rhea" id="RHEA:57888"/>
        <dbReference type="ChEBI" id="CHEBI:15378"/>
        <dbReference type="ChEBI" id="CHEBI:24646"/>
        <dbReference type="ChEBI" id="CHEBI:57540"/>
        <dbReference type="ChEBI" id="CHEBI:57945"/>
        <dbReference type="ChEBI" id="CHEBI:132124"/>
    </reaction>
</comment>
<evidence type="ECO:0000256" key="2">
    <source>
        <dbReference type="ARBA" id="ARBA00022692"/>
    </source>
</evidence>
<dbReference type="GO" id="GO:0003954">
    <property type="term" value="F:NADH dehydrogenase activity"/>
    <property type="evidence" value="ECO:0007669"/>
    <property type="project" value="TreeGrafter"/>
</dbReference>
<evidence type="ECO:0000256" key="4">
    <source>
        <dbReference type="ARBA" id="ARBA00023136"/>
    </source>
</evidence>
<feature type="transmembrane region" description="Helical" evidence="5">
    <location>
        <begin position="286"/>
        <end position="305"/>
    </location>
</feature>
<feature type="transmembrane region" description="Helical" evidence="5">
    <location>
        <begin position="133"/>
        <end position="153"/>
    </location>
</feature>
<dbReference type="PANTHER" id="PTHR11432:SF3">
    <property type="entry name" value="NADH-UBIQUINONE OXIDOREDUCTASE CHAIN 1"/>
    <property type="match status" value="1"/>
</dbReference>
<dbReference type="GO" id="GO:0016655">
    <property type="term" value="F:oxidoreductase activity, acting on NAD(P)H, quinone or similar compound as acceptor"/>
    <property type="evidence" value="ECO:0007669"/>
    <property type="project" value="UniProtKB-UniRule"/>
</dbReference>
<evidence type="ECO:0000256" key="5">
    <source>
        <dbReference type="HAMAP-Rule" id="MF_01350"/>
    </source>
</evidence>
<keyword evidence="8" id="KW-1185">Reference proteome</keyword>
<comment type="function">
    <text evidence="5">NDH-1 shuttles electrons from NADH, via FMN and iron-sulfur (Fe-S) centers, to quinones in the respiratory chain. The immediate electron acceptor for the enzyme in this species is believed to be ubiquinone. Couples the redox reaction to proton translocation (for every two electrons transferred, four hydrogen ions are translocated across the cytoplasmic membrane), and thus conserves the redox energy in a proton gradient. This subunit may bind ubiquinone.</text>
</comment>
<reference evidence="8" key="1">
    <citation type="submission" date="2016-10" db="EMBL/GenBank/DDBJ databases">
        <authorList>
            <person name="Varghese N."/>
            <person name="Submissions S."/>
        </authorList>
    </citation>
    <scope>NUCLEOTIDE SEQUENCE [LARGE SCALE GENOMIC DNA]</scope>
    <source>
        <strain evidence="8">DSM 17038</strain>
    </source>
</reference>
<keyword evidence="4 5" id="KW-0472">Membrane</keyword>
<comment type="subunit">
    <text evidence="5">NDH-1 is composed of 14 different subunits. Subunits NuoA, H, J, K, L, M, N constitute the membrane sector of the complex.</text>
</comment>
<evidence type="ECO:0000256" key="1">
    <source>
        <dbReference type="ARBA" id="ARBA00004141"/>
    </source>
</evidence>
<dbReference type="GO" id="GO:0005886">
    <property type="term" value="C:plasma membrane"/>
    <property type="evidence" value="ECO:0007669"/>
    <property type="project" value="UniProtKB-SubCell"/>
</dbReference>
<dbReference type="PANTHER" id="PTHR11432">
    <property type="entry name" value="NADH DEHYDROGENASE SUBUNIT 1"/>
    <property type="match status" value="1"/>
</dbReference>
<dbReference type="PROSITE" id="PS00667">
    <property type="entry name" value="COMPLEX1_ND1_1"/>
    <property type="match status" value="1"/>
</dbReference>
<feature type="transmembrane region" description="Helical" evidence="5">
    <location>
        <begin position="204"/>
        <end position="223"/>
    </location>
</feature>
<keyword evidence="2 5" id="KW-0812">Transmembrane</keyword>
<evidence type="ECO:0000313" key="8">
    <source>
        <dbReference type="Proteomes" id="UP000199337"/>
    </source>
</evidence>
<evidence type="ECO:0000256" key="3">
    <source>
        <dbReference type="ARBA" id="ARBA00022989"/>
    </source>
</evidence>
<accession>A0A1I2SPE0</accession>
<dbReference type="GO" id="GO:0048038">
    <property type="term" value="F:quinone binding"/>
    <property type="evidence" value="ECO:0007669"/>
    <property type="project" value="UniProtKB-KW"/>
</dbReference>
<dbReference type="HAMAP" id="MF_01350">
    <property type="entry name" value="NDH1_NuoH"/>
    <property type="match status" value="1"/>
</dbReference>
<evidence type="ECO:0000256" key="6">
    <source>
        <dbReference type="RuleBase" id="RU000471"/>
    </source>
</evidence>
<keyword evidence="5" id="KW-1278">Translocase</keyword>
<feature type="transmembrane region" description="Helical" evidence="5">
    <location>
        <begin position="326"/>
        <end position="348"/>
    </location>
</feature>
<dbReference type="Pfam" id="PF00146">
    <property type="entry name" value="NADHdh"/>
    <property type="match status" value="1"/>
</dbReference>
<dbReference type="InterPro" id="IPR001694">
    <property type="entry name" value="NADH_UbQ_OxRdtase_su1/FPO"/>
</dbReference>
<organism evidence="7 8">
    <name type="scientific">Desulfotruncus arcticus DSM 17038</name>
    <dbReference type="NCBI Taxonomy" id="1121424"/>
    <lineage>
        <taxon>Bacteria</taxon>
        <taxon>Bacillati</taxon>
        <taxon>Bacillota</taxon>
        <taxon>Clostridia</taxon>
        <taxon>Eubacteriales</taxon>
        <taxon>Desulfallaceae</taxon>
        <taxon>Desulfotruncus</taxon>
    </lineage>
</organism>
<dbReference type="Proteomes" id="UP000199337">
    <property type="component" value="Unassembled WGS sequence"/>
</dbReference>
<dbReference type="RefSeq" id="WP_092471085.1">
    <property type="nucleotide sequence ID" value="NZ_FOOX01000006.1"/>
</dbReference>
<comment type="subcellular location">
    <subcellularLocation>
        <location evidence="5 6">Cell membrane</location>
        <topology evidence="5 6">Multi-pass membrane protein</topology>
    </subcellularLocation>
    <subcellularLocation>
        <location evidence="1">Membrane</location>
        <topology evidence="1">Multi-pass membrane protein</topology>
    </subcellularLocation>
</comment>
<keyword evidence="5" id="KW-0830">Ubiquinone</keyword>
<dbReference type="OrthoDB" id="9803734at2"/>
<name>A0A1I2SPE0_9FIRM</name>
<dbReference type="EMBL" id="FOOX01000006">
    <property type="protein sequence ID" value="SFG54600.1"/>
    <property type="molecule type" value="Genomic_DNA"/>
</dbReference>
<proteinExistence type="inferred from homology"/>
<evidence type="ECO:0000313" key="7">
    <source>
        <dbReference type="EMBL" id="SFG54600.1"/>
    </source>
</evidence>